<organism evidence="5 6">
    <name type="scientific">Imperialibacter roseus</name>
    <dbReference type="NCBI Taxonomy" id="1324217"/>
    <lineage>
        <taxon>Bacteria</taxon>
        <taxon>Pseudomonadati</taxon>
        <taxon>Bacteroidota</taxon>
        <taxon>Cytophagia</taxon>
        <taxon>Cytophagales</taxon>
        <taxon>Flammeovirgaceae</taxon>
        <taxon>Imperialibacter</taxon>
    </lineage>
</organism>
<feature type="signal peptide" evidence="3">
    <location>
        <begin position="1"/>
        <end position="19"/>
    </location>
</feature>
<feature type="chain" id="PRO_5047510540" evidence="3">
    <location>
        <begin position="20"/>
        <end position="1053"/>
    </location>
</feature>
<sequence>MMKRNLLILLALIPTMLFAQKKGAKEKTEQVALDEKLYAGLEWRNIGPTRGGRSTAVAGVLGDDQTYYMGTVGGGVWKTTDAGISWKNITDGFFNTGTIGAISVAASDPNVIYVGTGEAPIRGVMTSSGDGLYKSTDAGKTWSHIGLENSMHISKIVIHPTNPDLIYVGVQGNPYGPSDNRGVYKSTDGGKSFKVVHFVNEFTGVSDLRMDQSNPRILYAAMWDHQRLPWYSRSGGKGSGIFKSVNGGETWERLSEGLPKVVMGKIGVSVSPADPERVYAIIESDEGGLYRSDDAGKTWKNMNKERVLRARSWYYMHIQADPANADVVYVMNAPLLRSIDGGKSFVSLPVPHGDTHSIWINPDRPANMVYGGDGGAAISFNTGKTWSTIENQPTAQFYRINADNRFPYWVYGGQQDNSSVAIPSSTNGPVIEWQDWIAGVGGCESAYVAFDPNNPLLMYAGCYQGIIDEYNLVTKKTKGIKAYPESGLGEPSDEVKYRFNWNAPIIVSQHNPSTIYHAGNKVLRSTNRGLTWEEMSGDLTRNDSTKLGLMGGPITNEAAGGEIYHTIYYLAESPHDAKVLWAGADDGLLHITRDAGKTWTNVSPKEAGEGMINSIEVSPHTPGTAYVAFTKYKFGDFTPYLYKTTDYGQSWQMLTKGIGAKAFVRVVREDPNRKGLLFAGTERGLYISFDGGQQWSQFKLNFPMTPVTDLKIHHNDLLAATSGRAFWILDDITSLQELTPQVATTDAYLYKPREVVKSGNAFDLPNVTVGKSAYKGALIRYHLKEMGEKDSTLLKLEIADAEGKVLRTFNSASKKKAEQLPKKAGMNVLKWDLRGENIETAEGVFVPSFGGGGMSSYMVGPGTYTITLTFGDKTMEQALNILPDPRDAATLAQHREKQQVLERIELDIEDIYQSLKDLQQVRKQLKAMDERLGDSDEYKSINDKSKAIIKKVGATEEKLIQPKQETFQDVVNFRSMLDSQLYDLLQTIDGNSPPLTDGEKERYNDLKEIWNTRKTEIMQILSDDVPAYNNMLEEKGVPYVAPNNDKKEEKLGS</sequence>
<dbReference type="Proteomes" id="UP001302349">
    <property type="component" value="Chromosome"/>
</dbReference>
<dbReference type="EMBL" id="CP136051">
    <property type="protein sequence ID" value="WOK06521.1"/>
    <property type="molecule type" value="Genomic_DNA"/>
</dbReference>
<keyword evidence="6" id="KW-1185">Reference proteome</keyword>
<protein>
    <submittedName>
        <fullName evidence="5">Glycosyl hydrolase</fullName>
    </submittedName>
</protein>
<evidence type="ECO:0000259" key="4">
    <source>
        <dbReference type="Pfam" id="PF15902"/>
    </source>
</evidence>
<evidence type="ECO:0000256" key="1">
    <source>
        <dbReference type="ARBA" id="ARBA00022737"/>
    </source>
</evidence>
<dbReference type="CDD" id="cd15482">
    <property type="entry name" value="Sialidase_non-viral"/>
    <property type="match status" value="2"/>
</dbReference>
<dbReference type="Pfam" id="PF15902">
    <property type="entry name" value="Sortilin-Vps10"/>
    <property type="match status" value="1"/>
</dbReference>
<evidence type="ECO:0000256" key="3">
    <source>
        <dbReference type="SAM" id="SignalP"/>
    </source>
</evidence>
<dbReference type="RefSeq" id="WP_317489238.1">
    <property type="nucleotide sequence ID" value="NZ_CP136051.1"/>
</dbReference>
<dbReference type="SUPFAM" id="SSF110296">
    <property type="entry name" value="Oligoxyloglucan reducing end-specific cellobiohydrolase"/>
    <property type="match status" value="3"/>
</dbReference>
<gene>
    <name evidence="5" type="ORF">RT717_25950</name>
</gene>
<name>A0ABZ0IPM3_9BACT</name>
<dbReference type="InterPro" id="IPR015943">
    <property type="entry name" value="WD40/YVTN_repeat-like_dom_sf"/>
</dbReference>
<evidence type="ECO:0000313" key="5">
    <source>
        <dbReference type="EMBL" id="WOK06521.1"/>
    </source>
</evidence>
<feature type="coiled-coil region" evidence="2">
    <location>
        <begin position="901"/>
        <end position="928"/>
    </location>
</feature>
<dbReference type="InterPro" id="IPR050310">
    <property type="entry name" value="VPS10-sortilin"/>
</dbReference>
<keyword evidence="2" id="KW-0175">Coiled coil</keyword>
<dbReference type="GO" id="GO:0016787">
    <property type="term" value="F:hydrolase activity"/>
    <property type="evidence" value="ECO:0007669"/>
    <property type="project" value="UniProtKB-KW"/>
</dbReference>
<dbReference type="PANTHER" id="PTHR12106">
    <property type="entry name" value="SORTILIN RELATED"/>
    <property type="match status" value="1"/>
</dbReference>
<evidence type="ECO:0000313" key="6">
    <source>
        <dbReference type="Proteomes" id="UP001302349"/>
    </source>
</evidence>
<evidence type="ECO:0000256" key="2">
    <source>
        <dbReference type="SAM" id="Coils"/>
    </source>
</evidence>
<feature type="domain" description="Sortilin N-terminal" evidence="4">
    <location>
        <begin position="132"/>
        <end position="261"/>
    </location>
</feature>
<keyword evidence="5" id="KW-0378">Hydrolase</keyword>
<accession>A0ABZ0IPM3</accession>
<keyword evidence="1" id="KW-0677">Repeat</keyword>
<reference evidence="5 6" key="1">
    <citation type="journal article" date="2023" name="Microbiol. Resour. Announc.">
        <title>Complete Genome Sequence of Imperialibacter roseus strain P4T.</title>
        <authorList>
            <person name="Tizabi D.R."/>
            <person name="Bachvaroff T."/>
            <person name="Hill R.T."/>
        </authorList>
    </citation>
    <scope>NUCLEOTIDE SEQUENCE [LARGE SCALE GENOMIC DNA]</scope>
    <source>
        <strain evidence="5 6">P4T</strain>
    </source>
</reference>
<keyword evidence="3" id="KW-0732">Signal</keyword>
<proteinExistence type="predicted"/>
<dbReference type="Gene3D" id="2.130.10.10">
    <property type="entry name" value="YVTN repeat-like/Quinoprotein amine dehydrogenase"/>
    <property type="match status" value="5"/>
</dbReference>
<dbReference type="InterPro" id="IPR031778">
    <property type="entry name" value="Sortilin_N"/>
</dbReference>
<dbReference type="PANTHER" id="PTHR12106:SF27">
    <property type="entry name" value="SORTILIN-RELATED RECEPTOR"/>
    <property type="match status" value="1"/>
</dbReference>